<reference evidence="2" key="1">
    <citation type="submission" date="2024-07" db="EMBL/GenBank/DDBJ databases">
        <title>Two chromosome-level genome assemblies of Korean endemic species Abeliophyllum distichum and Forsythia ovata (Oleaceae).</title>
        <authorList>
            <person name="Jang H."/>
        </authorList>
    </citation>
    <scope>NUCLEOTIDE SEQUENCE [LARGE SCALE GENOMIC DNA]</scope>
</reference>
<name>A0ABD1WHP6_9LAMI</name>
<keyword evidence="2" id="KW-1185">Reference proteome</keyword>
<dbReference type="EMBL" id="JBFOLJ010000003">
    <property type="protein sequence ID" value="KAL2549209.1"/>
    <property type="molecule type" value="Genomic_DNA"/>
</dbReference>
<organism evidence="1 2">
    <name type="scientific">Forsythia ovata</name>
    <dbReference type="NCBI Taxonomy" id="205694"/>
    <lineage>
        <taxon>Eukaryota</taxon>
        <taxon>Viridiplantae</taxon>
        <taxon>Streptophyta</taxon>
        <taxon>Embryophyta</taxon>
        <taxon>Tracheophyta</taxon>
        <taxon>Spermatophyta</taxon>
        <taxon>Magnoliopsida</taxon>
        <taxon>eudicotyledons</taxon>
        <taxon>Gunneridae</taxon>
        <taxon>Pentapetalae</taxon>
        <taxon>asterids</taxon>
        <taxon>lamiids</taxon>
        <taxon>Lamiales</taxon>
        <taxon>Oleaceae</taxon>
        <taxon>Forsythieae</taxon>
        <taxon>Forsythia</taxon>
    </lineage>
</organism>
<dbReference type="Proteomes" id="UP001604277">
    <property type="component" value="Unassembled WGS sequence"/>
</dbReference>
<gene>
    <name evidence="1" type="ORF">Fot_10739</name>
</gene>
<sequence length="180" mass="20239">MSRCFTDPARAEVNFQILDHLKDTKIWGKISSLLDPNTSSPQAHSLQVRHHTKIKVIMRMMLTILGEKHQLFLSSLSLKCSYLLFGKEHIKEILLKADIQKSAGSTELILSCMTILVERLSAEETSPKWERLCSRSSSLKKKEEAVYGGVPDGRGIPTEVSLKEENVIYGGVESQEREAL</sequence>
<protein>
    <submittedName>
        <fullName evidence="1">Uncharacterized protein</fullName>
    </submittedName>
</protein>
<dbReference type="AlphaFoldDB" id="A0ABD1WHP6"/>
<accession>A0ABD1WHP6</accession>
<evidence type="ECO:0000313" key="2">
    <source>
        <dbReference type="Proteomes" id="UP001604277"/>
    </source>
</evidence>
<comment type="caution">
    <text evidence="1">The sequence shown here is derived from an EMBL/GenBank/DDBJ whole genome shotgun (WGS) entry which is preliminary data.</text>
</comment>
<dbReference type="Pfam" id="PF20168">
    <property type="entry name" value="PDS5"/>
    <property type="match status" value="1"/>
</dbReference>
<proteinExistence type="predicted"/>
<evidence type="ECO:0000313" key="1">
    <source>
        <dbReference type="EMBL" id="KAL2549209.1"/>
    </source>
</evidence>